<evidence type="ECO:0000256" key="7">
    <source>
        <dbReference type="ARBA" id="ARBA00033335"/>
    </source>
</evidence>
<comment type="similarity">
    <text evidence="2 9">Belongs to the glycosyl hydrolase 17 family.</text>
</comment>
<dbReference type="SUPFAM" id="SSF51445">
    <property type="entry name" value="(Trans)glycosidases"/>
    <property type="match status" value="1"/>
</dbReference>
<feature type="chain" id="PRO_5018111047" description="glucan endo-1,3-beta-D-glucosidase" evidence="10">
    <location>
        <begin position="27"/>
        <end position="385"/>
    </location>
</feature>
<dbReference type="RefSeq" id="XP_022632763.1">
    <property type="nucleotide sequence ID" value="XM_022777042.1"/>
</dbReference>
<keyword evidence="4 10" id="KW-0732">Signal</keyword>
<evidence type="ECO:0000313" key="12">
    <source>
        <dbReference type="RefSeq" id="XP_022632763.1"/>
    </source>
</evidence>
<dbReference type="GeneID" id="106780591"/>
<evidence type="ECO:0000256" key="1">
    <source>
        <dbReference type="ARBA" id="ARBA00000382"/>
    </source>
</evidence>
<dbReference type="PANTHER" id="PTHR32227">
    <property type="entry name" value="GLUCAN ENDO-1,3-BETA-GLUCOSIDASE BG1-RELATED-RELATED"/>
    <property type="match status" value="1"/>
</dbReference>
<gene>
    <name evidence="12" type="primary">LOC106780591</name>
</gene>
<dbReference type="GO" id="GO:0042973">
    <property type="term" value="F:glucan endo-1,3-beta-D-glucosidase activity"/>
    <property type="evidence" value="ECO:0007669"/>
    <property type="project" value="UniProtKB-EC"/>
</dbReference>
<evidence type="ECO:0000256" key="4">
    <source>
        <dbReference type="ARBA" id="ARBA00022729"/>
    </source>
</evidence>
<keyword evidence="11" id="KW-1185">Reference proteome</keyword>
<keyword evidence="6" id="KW-0326">Glycosidase</keyword>
<dbReference type="AlphaFoldDB" id="A0A3Q0ELI8"/>
<evidence type="ECO:0000256" key="10">
    <source>
        <dbReference type="SAM" id="SignalP"/>
    </source>
</evidence>
<keyword evidence="5" id="KW-0378">Hydrolase</keyword>
<evidence type="ECO:0000256" key="9">
    <source>
        <dbReference type="RuleBase" id="RU004335"/>
    </source>
</evidence>
<dbReference type="InterPro" id="IPR044965">
    <property type="entry name" value="Glyco_hydro_17_plant"/>
</dbReference>
<dbReference type="GO" id="GO:0005975">
    <property type="term" value="P:carbohydrate metabolic process"/>
    <property type="evidence" value="ECO:0007669"/>
    <property type="project" value="InterPro"/>
</dbReference>
<feature type="signal peptide" evidence="10">
    <location>
        <begin position="1"/>
        <end position="26"/>
    </location>
</feature>
<accession>A0A3Q0ELI8</accession>
<sequence>MTTTSFFFPILLISLTFSDLFVQIQGFNFGINYGQLGDNLPSPSDVAVLIKSLKVSKIKLYDSNPDILSAFANSGVEFIVGTKNEDLPSLRDPSNARRWIQQNVQPYISQTKITCIAVGNEVFDYNNPQLTTSLLPAMQSMYNALVSLGLAQKVTVTSAHSYNVIASSFPPSSGAFKQDLIQYIQPILSFHAQIKSPFLINAYPFFAYKGNPNKISLNYVLFQPNSGSIDPVTNLHYDNMLFAQIDAVYAAIKRLGHTDIEVKISETGWPSKGGPDEIGATPQNAEIYNSNLLKKIEQKQGTPARPSVPVDVFVFALFNENLKPGPLSERNFGLYYPDGNPVYNIGLEGYVPETTGESYSKSKVLSINFVCIFAFLWFTWELSRH</sequence>
<evidence type="ECO:0000256" key="3">
    <source>
        <dbReference type="ARBA" id="ARBA00012780"/>
    </source>
</evidence>
<dbReference type="EC" id="3.2.1.39" evidence="3"/>
<evidence type="ECO:0000256" key="5">
    <source>
        <dbReference type="ARBA" id="ARBA00022801"/>
    </source>
</evidence>
<dbReference type="InterPro" id="IPR000490">
    <property type="entry name" value="Glyco_hydro_17"/>
</dbReference>
<evidence type="ECO:0000256" key="6">
    <source>
        <dbReference type="ARBA" id="ARBA00023295"/>
    </source>
</evidence>
<evidence type="ECO:0000256" key="8">
    <source>
        <dbReference type="ARBA" id="ARBA00033417"/>
    </source>
</evidence>
<dbReference type="Proteomes" id="UP000087766">
    <property type="component" value="Unplaced"/>
</dbReference>
<reference evidence="12" key="1">
    <citation type="submission" date="2025-08" db="UniProtKB">
        <authorList>
            <consortium name="RefSeq"/>
        </authorList>
    </citation>
    <scope>IDENTIFICATION</scope>
    <source>
        <tissue evidence="12">Leaf</tissue>
    </source>
</reference>
<name>A0A3Q0ELI8_VIGRR</name>
<dbReference type="Pfam" id="PF00332">
    <property type="entry name" value="Glyco_hydro_17"/>
    <property type="match status" value="1"/>
</dbReference>
<dbReference type="OrthoDB" id="77201at2759"/>
<dbReference type="InterPro" id="IPR017853">
    <property type="entry name" value="GH"/>
</dbReference>
<dbReference type="KEGG" id="vra:106780591"/>
<evidence type="ECO:0000313" key="11">
    <source>
        <dbReference type="Proteomes" id="UP000087766"/>
    </source>
</evidence>
<dbReference type="Gene3D" id="3.20.20.80">
    <property type="entry name" value="Glycosidases"/>
    <property type="match status" value="1"/>
</dbReference>
<dbReference type="FunFam" id="3.20.20.80:FF:000005">
    <property type="entry name" value="Glucan endo-1,3-beta-glucosidase 14"/>
    <property type="match status" value="1"/>
</dbReference>
<dbReference type="STRING" id="3916.A0A3Q0ELI8"/>
<proteinExistence type="inferred from homology"/>
<organism evidence="11 12">
    <name type="scientific">Vigna radiata var. radiata</name>
    <name type="common">Mung bean</name>
    <name type="synonym">Phaseolus aureus</name>
    <dbReference type="NCBI Taxonomy" id="3916"/>
    <lineage>
        <taxon>Eukaryota</taxon>
        <taxon>Viridiplantae</taxon>
        <taxon>Streptophyta</taxon>
        <taxon>Embryophyta</taxon>
        <taxon>Tracheophyta</taxon>
        <taxon>Spermatophyta</taxon>
        <taxon>Magnoliopsida</taxon>
        <taxon>eudicotyledons</taxon>
        <taxon>Gunneridae</taxon>
        <taxon>Pentapetalae</taxon>
        <taxon>rosids</taxon>
        <taxon>fabids</taxon>
        <taxon>Fabales</taxon>
        <taxon>Fabaceae</taxon>
        <taxon>Papilionoideae</taxon>
        <taxon>50 kb inversion clade</taxon>
        <taxon>NPAAA clade</taxon>
        <taxon>indigoferoid/millettioid clade</taxon>
        <taxon>Phaseoleae</taxon>
        <taxon>Vigna</taxon>
    </lineage>
</organism>
<comment type="catalytic activity">
    <reaction evidence="1">
        <text>Hydrolysis of (1-&gt;3)-beta-D-glucosidic linkages in (1-&gt;3)-beta-D-glucans.</text>
        <dbReference type="EC" id="3.2.1.39"/>
    </reaction>
</comment>
<evidence type="ECO:0000256" key="2">
    <source>
        <dbReference type="ARBA" id="ARBA00008773"/>
    </source>
</evidence>
<protein>
    <recommendedName>
        <fullName evidence="3">glucan endo-1,3-beta-D-glucosidase</fullName>
        <ecNumber evidence="3">3.2.1.39</ecNumber>
    </recommendedName>
    <alternativeName>
        <fullName evidence="7">(1-&gt;3)-beta-glucan endohydrolase</fullName>
    </alternativeName>
    <alternativeName>
        <fullName evidence="8">Beta-1,3-endoglucanase</fullName>
    </alternativeName>
</protein>